<dbReference type="Pfam" id="PF12776">
    <property type="entry name" value="Myb_DNA-bind_3"/>
    <property type="match status" value="1"/>
</dbReference>
<dbReference type="PANTHER" id="PTHR47072">
    <property type="match status" value="1"/>
</dbReference>
<dbReference type="HOGENOM" id="CLU_2923716_0_0_1"/>
<evidence type="ECO:0000259" key="1">
    <source>
        <dbReference type="Pfam" id="PF12776"/>
    </source>
</evidence>
<gene>
    <name evidence="2" type="ORF">PGTG_12643</name>
</gene>
<dbReference type="RefSeq" id="XP_003331321.2">
    <property type="nucleotide sequence ID" value="XM_003331273.2"/>
</dbReference>
<protein>
    <recommendedName>
        <fullName evidence="1">Myb/SANT-like domain-containing protein</fullName>
    </recommendedName>
</protein>
<evidence type="ECO:0000313" key="3">
    <source>
        <dbReference type="Proteomes" id="UP000008783"/>
    </source>
</evidence>
<reference key="1">
    <citation type="submission" date="2007-01" db="EMBL/GenBank/DDBJ databases">
        <title>The Genome Sequence of Puccinia graminis f. sp. tritici Strain CRL 75-36-700-3.</title>
        <authorList>
            <consortium name="The Broad Institute Genome Sequencing Platform"/>
            <person name="Birren B."/>
            <person name="Lander E."/>
            <person name="Galagan J."/>
            <person name="Nusbaum C."/>
            <person name="Devon K."/>
            <person name="Cuomo C."/>
            <person name="Jaffe D."/>
            <person name="Butler J."/>
            <person name="Alvarez P."/>
            <person name="Gnerre S."/>
            <person name="Grabherr M."/>
            <person name="Mauceli E."/>
            <person name="Brockman W."/>
            <person name="Young S."/>
            <person name="LaButti K."/>
            <person name="Sykes S."/>
            <person name="DeCaprio D."/>
            <person name="Crawford M."/>
            <person name="Koehrsen M."/>
            <person name="Engels R."/>
            <person name="Montgomery P."/>
            <person name="Pearson M."/>
            <person name="Howarth C."/>
            <person name="Larson L."/>
            <person name="White J."/>
            <person name="Zeng Q."/>
            <person name="Kodira C."/>
            <person name="Yandava C."/>
            <person name="Alvarado L."/>
            <person name="O'Leary S."/>
            <person name="Szabo L."/>
            <person name="Dean R."/>
            <person name="Schein J."/>
        </authorList>
    </citation>
    <scope>NUCLEOTIDE SEQUENCE</scope>
    <source>
        <strain>CRL 75-36-700-3</strain>
    </source>
</reference>
<dbReference type="Proteomes" id="UP000008783">
    <property type="component" value="Unassembled WGS sequence"/>
</dbReference>
<dbReference type="InterPro" id="IPR024752">
    <property type="entry name" value="Myb/SANT-like_dom"/>
</dbReference>
<dbReference type="EMBL" id="DS178303">
    <property type="protein sequence ID" value="EFP86902.2"/>
    <property type="molecule type" value="Genomic_DNA"/>
</dbReference>
<proteinExistence type="predicted"/>
<dbReference type="OrthoDB" id="76215at2759"/>
<dbReference type="InParanoid" id="E3KRH7"/>
<name>E3KRH7_PUCGT</name>
<sequence length="61" mass="7163">MNEAFEISLYVQKLQKQKAALRKVYQDFNFHQNQSGFGWDKEVSTPTADPKAWDQLIVVQF</sequence>
<dbReference type="VEuPathDB" id="FungiDB:PGTG_12643"/>
<reference evidence="3" key="2">
    <citation type="journal article" date="2011" name="Proc. Natl. Acad. Sci. U.S.A.">
        <title>Obligate biotrophy features unraveled by the genomic analysis of rust fungi.</title>
        <authorList>
            <person name="Duplessis S."/>
            <person name="Cuomo C.A."/>
            <person name="Lin Y.-C."/>
            <person name="Aerts A."/>
            <person name="Tisserant E."/>
            <person name="Veneault-Fourrey C."/>
            <person name="Joly D.L."/>
            <person name="Hacquard S."/>
            <person name="Amselem J."/>
            <person name="Cantarel B.L."/>
            <person name="Chiu R."/>
            <person name="Coutinho P.M."/>
            <person name="Feau N."/>
            <person name="Field M."/>
            <person name="Frey P."/>
            <person name="Gelhaye E."/>
            <person name="Goldberg J."/>
            <person name="Grabherr M.G."/>
            <person name="Kodira C.D."/>
            <person name="Kohler A."/>
            <person name="Kuees U."/>
            <person name="Lindquist E.A."/>
            <person name="Lucas S.M."/>
            <person name="Mago R."/>
            <person name="Mauceli E."/>
            <person name="Morin E."/>
            <person name="Murat C."/>
            <person name="Pangilinan J.L."/>
            <person name="Park R."/>
            <person name="Pearson M."/>
            <person name="Quesneville H."/>
            <person name="Rouhier N."/>
            <person name="Sakthikumar S."/>
            <person name="Salamov A.A."/>
            <person name="Schmutz J."/>
            <person name="Selles B."/>
            <person name="Shapiro H."/>
            <person name="Tanguay P."/>
            <person name="Tuskan G.A."/>
            <person name="Henrissat B."/>
            <person name="Van de Peer Y."/>
            <person name="Rouze P."/>
            <person name="Ellis J.G."/>
            <person name="Dodds P.N."/>
            <person name="Schein J.E."/>
            <person name="Zhong S."/>
            <person name="Hamelin R.C."/>
            <person name="Grigoriev I.V."/>
            <person name="Szabo L.J."/>
            <person name="Martin F."/>
        </authorList>
    </citation>
    <scope>NUCLEOTIDE SEQUENCE [LARGE SCALE GENOMIC DNA]</scope>
    <source>
        <strain evidence="3">CRL 75-36-700-3 / race SCCL</strain>
    </source>
</reference>
<dbReference type="KEGG" id="pgr:PGTG_12643"/>
<dbReference type="AlphaFoldDB" id="E3KRH7"/>
<evidence type="ECO:0000313" key="2">
    <source>
        <dbReference type="EMBL" id="EFP86902.2"/>
    </source>
</evidence>
<dbReference type="GeneID" id="10541654"/>
<accession>E3KRH7</accession>
<organism evidence="2 3">
    <name type="scientific">Puccinia graminis f. sp. tritici (strain CRL 75-36-700-3 / race SCCL)</name>
    <name type="common">Black stem rust fungus</name>
    <dbReference type="NCBI Taxonomy" id="418459"/>
    <lineage>
        <taxon>Eukaryota</taxon>
        <taxon>Fungi</taxon>
        <taxon>Dikarya</taxon>
        <taxon>Basidiomycota</taxon>
        <taxon>Pucciniomycotina</taxon>
        <taxon>Pucciniomycetes</taxon>
        <taxon>Pucciniales</taxon>
        <taxon>Pucciniaceae</taxon>
        <taxon>Puccinia</taxon>
    </lineage>
</organism>
<keyword evidence="3" id="KW-1185">Reference proteome</keyword>
<dbReference type="PANTHER" id="PTHR47072:SF4">
    <property type="entry name" value="MYB_SANT-LIKE DOMAIN-CONTAINING PROTEIN"/>
    <property type="match status" value="1"/>
</dbReference>
<feature type="domain" description="Myb/SANT-like" evidence="1">
    <location>
        <begin position="2"/>
        <end position="55"/>
    </location>
</feature>